<name>A0AAN1NU76_9GAMM</name>
<reference evidence="1 2" key="1">
    <citation type="journal article" date="2018" name="Int J Genomics">
        <title>Comparative Genomics Analysis of Plasmid pPV989-94 from a Clinical Isolate of Pantoea vagans PV989.</title>
        <authorList>
            <person name="Xu L."/>
            <person name="Yin M."/>
            <person name="Zhu T."/>
            <person name="Lu J."/>
            <person name="Bao Q."/>
        </authorList>
    </citation>
    <scope>NUCLEOTIDE SEQUENCE [LARGE SCALE GENOMIC DNA]</scope>
    <source>
        <strain evidence="1 2">PV989</strain>
    </source>
</reference>
<gene>
    <name evidence="1" type="ORF">C9381_09225</name>
</gene>
<proteinExistence type="predicted"/>
<dbReference type="AlphaFoldDB" id="A0AAN1NU76"/>
<evidence type="ECO:0000313" key="1">
    <source>
        <dbReference type="EMBL" id="AVV39256.1"/>
    </source>
</evidence>
<accession>A0AAN1NU76</accession>
<dbReference type="EMBL" id="CP028349">
    <property type="protein sequence ID" value="AVV39256.1"/>
    <property type="molecule type" value="Genomic_DNA"/>
</dbReference>
<dbReference type="Proteomes" id="UP000241538">
    <property type="component" value="Chromosome"/>
</dbReference>
<organism evidence="1 2">
    <name type="scientific">Pantoea vagans</name>
    <dbReference type="NCBI Taxonomy" id="470934"/>
    <lineage>
        <taxon>Bacteria</taxon>
        <taxon>Pseudomonadati</taxon>
        <taxon>Pseudomonadota</taxon>
        <taxon>Gammaproteobacteria</taxon>
        <taxon>Enterobacterales</taxon>
        <taxon>Erwiniaceae</taxon>
        <taxon>Pantoea</taxon>
    </lineage>
</organism>
<evidence type="ECO:0000313" key="2">
    <source>
        <dbReference type="Proteomes" id="UP000241538"/>
    </source>
</evidence>
<protein>
    <submittedName>
        <fullName evidence="1">Uncharacterized protein</fullName>
    </submittedName>
</protein>
<sequence length="60" mass="6921">MGSCRFFPSGLTAKDLLNLYFDCASYWRINPLEVLSEDLKSLQLLIDQANRIERERKANG</sequence>